<evidence type="ECO:0000313" key="2">
    <source>
        <dbReference type="EMBL" id="QLG62210.1"/>
    </source>
</evidence>
<sequence>MNPISLIPRSGANYELYYIIPVSFVFLFSQRGKGIYLLLAMVALLGAASRHSAGEAMYGPGGEEKRELSDEGVIQRVGTMLHRDKPPHKYSATSSQEMLEEGNLHSKRWGVIVAVLSLFQLLLTPMYIIAVYSLYIHLFEIGFIGAILLFALVALVIYGAMEALWPNASNLNREFPNMDPELHDILENFAFMLDAESISVTGGYYEPSEGGAFQYNCKVEYEFAESVKQDIKCIAVVFCSVVHRSPYPINQADFSLKTSDNTVIHFQIRSLWCRQLMNGEMRYNSFVNRVDRTISIDSKVEKSLDLTSESKMTQRE</sequence>
<proteinExistence type="predicted"/>
<accession>A0A7D5LAZ4</accession>
<reference evidence="2 3" key="1">
    <citation type="submission" date="2020-06" db="EMBL/GenBank/DDBJ databases">
        <title>NJ-3-1, isolated from saline soil.</title>
        <authorList>
            <person name="Cui H.L."/>
            <person name="Shi X."/>
        </authorList>
    </citation>
    <scope>NUCLEOTIDE SEQUENCE [LARGE SCALE GENOMIC DNA]</scope>
    <source>
        <strain evidence="2 3">NJ-3-1</strain>
    </source>
</reference>
<dbReference type="AlphaFoldDB" id="A0A7D5LAZ4"/>
<keyword evidence="3" id="KW-1185">Reference proteome</keyword>
<organism evidence="2 3">
    <name type="scientific">Halorarum salinum</name>
    <dbReference type="NCBI Taxonomy" id="2743089"/>
    <lineage>
        <taxon>Archaea</taxon>
        <taxon>Methanobacteriati</taxon>
        <taxon>Methanobacteriota</taxon>
        <taxon>Stenosarchaea group</taxon>
        <taxon>Halobacteria</taxon>
        <taxon>Halobacteriales</taxon>
        <taxon>Haloferacaceae</taxon>
        <taxon>Halorarum</taxon>
    </lineage>
</organism>
<dbReference type="Proteomes" id="UP000509626">
    <property type="component" value="Chromosome"/>
</dbReference>
<feature type="transmembrane region" description="Helical" evidence="1">
    <location>
        <begin position="109"/>
        <end position="135"/>
    </location>
</feature>
<gene>
    <name evidence="2" type="ORF">HUG12_10895</name>
</gene>
<feature type="transmembrane region" description="Helical" evidence="1">
    <location>
        <begin position="12"/>
        <end position="29"/>
    </location>
</feature>
<evidence type="ECO:0000313" key="3">
    <source>
        <dbReference type="Proteomes" id="UP000509626"/>
    </source>
</evidence>
<evidence type="ECO:0000256" key="1">
    <source>
        <dbReference type="SAM" id="Phobius"/>
    </source>
</evidence>
<feature type="transmembrane region" description="Helical" evidence="1">
    <location>
        <begin position="141"/>
        <end position="161"/>
    </location>
</feature>
<name>A0A7D5LAZ4_9EURY</name>
<protein>
    <submittedName>
        <fullName evidence="2">Uncharacterized protein</fullName>
    </submittedName>
</protein>
<keyword evidence="1" id="KW-0472">Membrane</keyword>
<feature type="transmembrane region" description="Helical" evidence="1">
    <location>
        <begin position="35"/>
        <end position="53"/>
    </location>
</feature>
<dbReference type="OrthoDB" id="351184at2157"/>
<dbReference type="EMBL" id="CP058579">
    <property type="protein sequence ID" value="QLG62210.1"/>
    <property type="molecule type" value="Genomic_DNA"/>
</dbReference>
<keyword evidence="1" id="KW-1133">Transmembrane helix</keyword>
<keyword evidence="1" id="KW-0812">Transmembrane</keyword>
<dbReference type="RefSeq" id="WP_179268795.1">
    <property type="nucleotide sequence ID" value="NZ_CP058579.1"/>
</dbReference>
<dbReference type="GeneID" id="56037972"/>
<dbReference type="KEGG" id="halu:HUG12_10895"/>